<evidence type="ECO:0000256" key="3">
    <source>
        <dbReference type="ARBA" id="ARBA00022741"/>
    </source>
</evidence>
<accession>A0A3Q1H757</accession>
<dbReference type="GO" id="GO:0003676">
    <property type="term" value="F:nucleic acid binding"/>
    <property type="evidence" value="ECO:0007669"/>
    <property type="project" value="InterPro"/>
</dbReference>
<keyword evidence="4" id="KW-0067">ATP-binding</keyword>
<dbReference type="FunCoup" id="A0A3Q1H757">
    <property type="interactions" value="1106"/>
</dbReference>
<dbReference type="Proteomes" id="UP000265040">
    <property type="component" value="Chromosome 17"/>
</dbReference>
<dbReference type="InterPro" id="IPR002312">
    <property type="entry name" value="Asp/Asn-tRNA-synth_IIb"/>
</dbReference>
<dbReference type="Gene3D" id="3.30.930.10">
    <property type="entry name" value="Bira Bifunctional Protein, Domain 2"/>
    <property type="match status" value="1"/>
</dbReference>
<evidence type="ECO:0000256" key="5">
    <source>
        <dbReference type="ARBA" id="ARBA00022917"/>
    </source>
</evidence>
<dbReference type="InterPro" id="IPR004364">
    <property type="entry name" value="Aa-tRNA-synt_II"/>
</dbReference>
<protein>
    <recommendedName>
        <fullName evidence="8">Aminoacyl-transfer RNA synthetases class-II family profile domain-containing protein</fullName>
    </recommendedName>
</protein>
<dbReference type="InterPro" id="IPR004365">
    <property type="entry name" value="NA-bd_OB_tRNA"/>
</dbReference>
<keyword evidence="6" id="KW-0030">Aminoacyl-tRNA synthetase</keyword>
<dbReference type="GO" id="GO:0006422">
    <property type="term" value="P:aspartyl-tRNA aminoacylation"/>
    <property type="evidence" value="ECO:0007669"/>
    <property type="project" value="TreeGrafter"/>
</dbReference>
<dbReference type="NCBIfam" id="TIGR00459">
    <property type="entry name" value="aspS_bact"/>
    <property type="match status" value="1"/>
</dbReference>
<dbReference type="InterPro" id="IPR004115">
    <property type="entry name" value="GAD-like_sf"/>
</dbReference>
<comment type="similarity">
    <text evidence="1">Belongs to the class-II aminoacyl-tRNA synthetase family. Type 1 subfamily.</text>
</comment>
<evidence type="ECO:0000256" key="6">
    <source>
        <dbReference type="ARBA" id="ARBA00023146"/>
    </source>
</evidence>
<evidence type="ECO:0000256" key="4">
    <source>
        <dbReference type="ARBA" id="ARBA00022840"/>
    </source>
</evidence>
<dbReference type="Gene3D" id="2.40.50.140">
    <property type="entry name" value="Nucleic acid-binding proteins"/>
    <property type="match status" value="1"/>
</dbReference>
<dbReference type="CTD" id="55157"/>
<dbReference type="RefSeq" id="XP_026229908.1">
    <property type="nucleotide sequence ID" value="XM_026374123.1"/>
</dbReference>
<dbReference type="InterPro" id="IPR004524">
    <property type="entry name" value="Asp-tRNA-ligase_1"/>
</dbReference>
<evidence type="ECO:0000313" key="10">
    <source>
        <dbReference type="Proteomes" id="UP000265040"/>
    </source>
</evidence>
<keyword evidence="3" id="KW-0547">Nucleotide-binding</keyword>
<dbReference type="PANTHER" id="PTHR22594">
    <property type="entry name" value="ASPARTYL/LYSYL-TRNA SYNTHETASE"/>
    <property type="match status" value="1"/>
</dbReference>
<dbReference type="Pfam" id="PF02938">
    <property type="entry name" value="GAD"/>
    <property type="match status" value="1"/>
</dbReference>
<dbReference type="HAMAP" id="MF_00044">
    <property type="entry name" value="Asp_tRNA_synth_type1"/>
    <property type="match status" value="1"/>
</dbReference>
<reference evidence="9" key="1">
    <citation type="submission" date="2021-04" db="EMBL/GenBank/DDBJ databases">
        <authorList>
            <consortium name="Wellcome Sanger Institute Data Sharing"/>
        </authorList>
    </citation>
    <scope>NUCLEOTIDE SEQUENCE [LARGE SCALE GENOMIC DNA]</scope>
</reference>
<dbReference type="Pfam" id="PF01336">
    <property type="entry name" value="tRNA_anti-codon"/>
    <property type="match status" value="1"/>
</dbReference>
<dbReference type="STRING" id="64144.ENSATEP00000003180"/>
<sequence>MRNREKPGPGPRPGPGPGADEAAEEEVTRSGHSEETQRGDTARRHSEETQRGDTVRRHSEETQRGDTARRHSEETPSGQQHYISLATLCVPVKMATKSRFLLQRAVSGLRAHAAWSTSTLSPGRRLWRPQLRHVSCSSPLHKCDAPATGPSSLSLRSHTCGELRSHHLGDKVTLCGWVQYLRQDLFIILRDFSGLTQILIPQEESARHLKAALCDLTAESVIKVTGTVRRRPVGQENKGMPTGEIEVLAEDVEVFNVCRQLPFEIKDFIRKSESLRMQYRYLDLRSSQMQKNLRLRSKLVMKMREYLCNVHGFVDVETPTLFKRTPGGAKEFVVPSREPGRFYSLPQSPQQFKQLLMVAGIDRYFQIARCYRDEGSKPDRQPEFTQVDMEMSFVDQAGIMSLVEGLLQYAWPAENGSLKVPFQTMTYEEAMRDYGVDKPDTRFSMKLVDISEVLLSSEIEFLQSAVSQPGGSIQALNVPRGAKLFTGKVLEELKQTTKTQFGQELSLVLVKEDNTLKSPLKKLLSVSATEELLKRTGAKPGDLLLITAGPLHTVRPLLGSLRLQCAQLLESCGISLRNPSAFHFLWVVDFPLFLPKEDEPGQLESAHHPFTAPLPEDKQLLYTEPHKVRGQHFDLILNGCEIGGGSIRIHKASEQLHVLKNILKEDPSLLSHLLEALDSGAPPHGGIALGLDRLVSIIVRASSIRDVIAFPKSFRGHDLMSRAPDLVSDEELKSYHISVRWPTEEGEMK</sequence>
<dbReference type="InParanoid" id="A0A3Q1H757"/>
<feature type="region of interest" description="Disordered" evidence="7">
    <location>
        <begin position="1"/>
        <end position="79"/>
    </location>
</feature>
<reference evidence="9" key="3">
    <citation type="submission" date="2025-09" db="UniProtKB">
        <authorList>
            <consortium name="Ensembl"/>
        </authorList>
    </citation>
    <scope>IDENTIFICATION</scope>
</reference>
<feature type="compositionally biased region" description="Basic and acidic residues" evidence="7">
    <location>
        <begin position="26"/>
        <end position="74"/>
    </location>
</feature>
<dbReference type="GO" id="GO:0004815">
    <property type="term" value="F:aspartate-tRNA ligase activity"/>
    <property type="evidence" value="ECO:0007669"/>
    <property type="project" value="TreeGrafter"/>
</dbReference>
<evidence type="ECO:0000256" key="1">
    <source>
        <dbReference type="ARBA" id="ARBA00006303"/>
    </source>
</evidence>
<dbReference type="GO" id="GO:0005524">
    <property type="term" value="F:ATP binding"/>
    <property type="evidence" value="ECO:0007669"/>
    <property type="project" value="UniProtKB-KW"/>
</dbReference>
<dbReference type="CDD" id="cd04317">
    <property type="entry name" value="EcAspRS_like_N"/>
    <property type="match status" value="1"/>
</dbReference>
<dbReference type="GeneID" id="113171632"/>
<evidence type="ECO:0000256" key="2">
    <source>
        <dbReference type="ARBA" id="ARBA00022598"/>
    </source>
</evidence>
<feature type="domain" description="Aminoacyl-transfer RNA synthetases class-II family profile" evidence="8">
    <location>
        <begin position="293"/>
        <end position="724"/>
    </location>
</feature>
<dbReference type="PROSITE" id="PS50862">
    <property type="entry name" value="AA_TRNA_LIGASE_II"/>
    <property type="match status" value="1"/>
</dbReference>
<organism evidence="9 10">
    <name type="scientific">Anabas testudineus</name>
    <name type="common">Climbing perch</name>
    <name type="synonym">Anthias testudineus</name>
    <dbReference type="NCBI Taxonomy" id="64144"/>
    <lineage>
        <taxon>Eukaryota</taxon>
        <taxon>Metazoa</taxon>
        <taxon>Chordata</taxon>
        <taxon>Craniata</taxon>
        <taxon>Vertebrata</taxon>
        <taxon>Euteleostomi</taxon>
        <taxon>Actinopterygii</taxon>
        <taxon>Neopterygii</taxon>
        <taxon>Teleostei</taxon>
        <taxon>Neoteleostei</taxon>
        <taxon>Acanthomorphata</taxon>
        <taxon>Anabantaria</taxon>
        <taxon>Anabantiformes</taxon>
        <taxon>Anabantoidei</taxon>
        <taxon>Anabantidae</taxon>
        <taxon>Anabas</taxon>
    </lineage>
</organism>
<dbReference type="InterPro" id="IPR006195">
    <property type="entry name" value="aa-tRNA-synth_II"/>
</dbReference>
<dbReference type="AlphaFoldDB" id="A0A3Q1H757"/>
<dbReference type="PANTHER" id="PTHR22594:SF5">
    <property type="entry name" value="ASPARTATE--TRNA LIGASE, MITOCHONDRIAL"/>
    <property type="match status" value="1"/>
</dbReference>
<dbReference type="SUPFAM" id="SSF50249">
    <property type="entry name" value="Nucleic acid-binding proteins"/>
    <property type="match status" value="1"/>
</dbReference>
<evidence type="ECO:0000259" key="8">
    <source>
        <dbReference type="PROSITE" id="PS50862"/>
    </source>
</evidence>
<reference evidence="9" key="2">
    <citation type="submission" date="2025-08" db="UniProtKB">
        <authorList>
            <consortium name="Ensembl"/>
        </authorList>
    </citation>
    <scope>IDENTIFICATION</scope>
</reference>
<dbReference type="GO" id="GO:0005739">
    <property type="term" value="C:mitochondrion"/>
    <property type="evidence" value="ECO:0007669"/>
    <property type="project" value="TreeGrafter"/>
</dbReference>
<dbReference type="NCBIfam" id="NF001750">
    <property type="entry name" value="PRK00476.1"/>
    <property type="match status" value="1"/>
</dbReference>
<dbReference type="InterPro" id="IPR029351">
    <property type="entry name" value="GAD_dom"/>
</dbReference>
<dbReference type="InterPro" id="IPR047089">
    <property type="entry name" value="Asp-tRNA-ligase_1_N"/>
</dbReference>
<dbReference type="OMA" id="LCGWVDR"/>
<proteinExistence type="inferred from homology"/>
<keyword evidence="5" id="KW-0648">Protein biosynthesis</keyword>
<keyword evidence="2" id="KW-0436">Ligase</keyword>
<dbReference type="GeneTree" id="ENSGT01030000234618"/>
<dbReference type="Ensembl" id="ENSATET00000003209.3">
    <property type="protein sequence ID" value="ENSATEP00000003180.2"/>
    <property type="gene ID" value="ENSATEG00000002262.3"/>
</dbReference>
<dbReference type="InterPro" id="IPR047090">
    <property type="entry name" value="AspRS_core"/>
</dbReference>
<keyword evidence="10" id="KW-1185">Reference proteome</keyword>
<dbReference type="InterPro" id="IPR012340">
    <property type="entry name" value="NA-bd_OB-fold"/>
</dbReference>
<dbReference type="InterPro" id="IPR045864">
    <property type="entry name" value="aa-tRNA-synth_II/BPL/LPL"/>
</dbReference>
<dbReference type="CDD" id="cd00777">
    <property type="entry name" value="AspRS_core"/>
    <property type="match status" value="1"/>
</dbReference>
<dbReference type="Gene3D" id="3.30.1360.30">
    <property type="entry name" value="GAD-like domain"/>
    <property type="match status" value="1"/>
</dbReference>
<dbReference type="PRINTS" id="PR01042">
    <property type="entry name" value="TRNASYNTHASP"/>
</dbReference>
<evidence type="ECO:0000256" key="7">
    <source>
        <dbReference type="SAM" id="MobiDB-lite"/>
    </source>
</evidence>
<dbReference type="SUPFAM" id="SSF55681">
    <property type="entry name" value="Class II aaRS and biotin synthetases"/>
    <property type="match status" value="1"/>
</dbReference>
<evidence type="ECO:0000313" key="9">
    <source>
        <dbReference type="Ensembl" id="ENSATEP00000003180.2"/>
    </source>
</evidence>
<dbReference type="Pfam" id="PF00152">
    <property type="entry name" value="tRNA-synt_2"/>
    <property type="match status" value="1"/>
</dbReference>
<dbReference type="SUPFAM" id="SSF55261">
    <property type="entry name" value="GAD domain-like"/>
    <property type="match status" value="1"/>
</dbReference>
<name>A0A3Q1H757_ANATE</name>